<dbReference type="PANTHER" id="PTHR33376">
    <property type="match status" value="1"/>
</dbReference>
<name>A0A3L7ADV9_9HYPH</name>
<dbReference type="Proteomes" id="UP000269692">
    <property type="component" value="Unassembled WGS sequence"/>
</dbReference>
<proteinExistence type="predicted"/>
<sequence length="338" mass="36767">MTQEPIMDFRHAMNVIAAAVVTAIAVPSAASAQEVTLRYAGTLPASHHMTDGQKLFAKLVAEKTGGQVKVEVYPSGQLYKAHDIPTAVASGALDIGDNLTNVWTADAISELNDLPFLFRDARHAAKAWAPGGQLFEAYTRKMAKRRMKPLGVMFFGSLFDFSMRDRALVKLEDFKGAKIRSYGALASEALRILGASPVTMDPGEMYLAIQSGTIDGAITGVSSIDSRKLWEAGKETTVAQVAFGVFAMNMNLAKFNSLSEKNQKALLEAGREAFEWSVDESIARDQKSTEFLRTKGNVTILTPEQKQAWAAVLGPVYTSWGKRADAEDKALVEWVKGL</sequence>
<gene>
    <name evidence="3" type="ORF">D9R14_12375</name>
</gene>
<evidence type="ECO:0008006" key="5">
    <source>
        <dbReference type="Google" id="ProtNLM"/>
    </source>
</evidence>
<dbReference type="Pfam" id="PF03480">
    <property type="entry name" value="DctP"/>
    <property type="match status" value="1"/>
</dbReference>
<dbReference type="GO" id="GO:0055085">
    <property type="term" value="P:transmembrane transport"/>
    <property type="evidence" value="ECO:0007669"/>
    <property type="project" value="InterPro"/>
</dbReference>
<dbReference type="OrthoDB" id="8673861at2"/>
<organism evidence="3 4">
    <name type="scientific">Xanthobacter tagetidis</name>
    <dbReference type="NCBI Taxonomy" id="60216"/>
    <lineage>
        <taxon>Bacteria</taxon>
        <taxon>Pseudomonadati</taxon>
        <taxon>Pseudomonadota</taxon>
        <taxon>Alphaproteobacteria</taxon>
        <taxon>Hyphomicrobiales</taxon>
        <taxon>Xanthobacteraceae</taxon>
        <taxon>Xanthobacter</taxon>
    </lineage>
</organism>
<keyword evidence="1 2" id="KW-0732">Signal</keyword>
<dbReference type="EMBL" id="RCTF01000009">
    <property type="protein sequence ID" value="RLP78175.1"/>
    <property type="molecule type" value="Genomic_DNA"/>
</dbReference>
<dbReference type="AlphaFoldDB" id="A0A3L7ADV9"/>
<dbReference type="PANTHER" id="PTHR33376:SF15">
    <property type="entry name" value="BLL6794 PROTEIN"/>
    <property type="match status" value="1"/>
</dbReference>
<evidence type="ECO:0000313" key="3">
    <source>
        <dbReference type="EMBL" id="RLP78175.1"/>
    </source>
</evidence>
<feature type="chain" id="PRO_5018281806" description="C4-dicarboxylate ABC transporter substrate-binding protein" evidence="2">
    <location>
        <begin position="33"/>
        <end position="338"/>
    </location>
</feature>
<evidence type="ECO:0000256" key="1">
    <source>
        <dbReference type="ARBA" id="ARBA00022729"/>
    </source>
</evidence>
<evidence type="ECO:0000256" key="2">
    <source>
        <dbReference type="SAM" id="SignalP"/>
    </source>
</evidence>
<protein>
    <recommendedName>
        <fullName evidence="5">C4-dicarboxylate ABC transporter substrate-binding protein</fullName>
    </recommendedName>
</protein>
<evidence type="ECO:0000313" key="4">
    <source>
        <dbReference type="Proteomes" id="UP000269692"/>
    </source>
</evidence>
<dbReference type="NCBIfam" id="NF037995">
    <property type="entry name" value="TRAP_S1"/>
    <property type="match status" value="1"/>
</dbReference>
<keyword evidence="4" id="KW-1185">Reference proteome</keyword>
<dbReference type="InterPro" id="IPR018389">
    <property type="entry name" value="DctP_fam"/>
</dbReference>
<comment type="caution">
    <text evidence="3">The sequence shown here is derived from an EMBL/GenBank/DDBJ whole genome shotgun (WGS) entry which is preliminary data.</text>
</comment>
<reference evidence="3 4" key="1">
    <citation type="submission" date="2018-10" db="EMBL/GenBank/DDBJ databases">
        <title>Xanthobacter tagetidis genome sequencing and assembly.</title>
        <authorList>
            <person name="Maclea K.S."/>
            <person name="Goen A.E."/>
            <person name="Fatima S.A."/>
        </authorList>
    </citation>
    <scope>NUCLEOTIDE SEQUENCE [LARGE SCALE GENOMIC DNA]</scope>
    <source>
        <strain evidence="3 4">ATCC 700314</strain>
    </source>
</reference>
<accession>A0A3L7ADV9</accession>
<feature type="signal peptide" evidence="2">
    <location>
        <begin position="1"/>
        <end position="32"/>
    </location>
</feature>
<dbReference type="InterPro" id="IPR038404">
    <property type="entry name" value="TRAP_DctP_sf"/>
</dbReference>
<dbReference type="Gene3D" id="3.40.190.170">
    <property type="entry name" value="Bacterial extracellular solute-binding protein, family 7"/>
    <property type="match status" value="1"/>
</dbReference>